<evidence type="ECO:0000313" key="2">
    <source>
        <dbReference type="Proteomes" id="UP000239735"/>
    </source>
</evidence>
<gene>
    <name evidence="1" type="ORF">SBA5_360003</name>
</gene>
<name>A0A2N9LIB5_9BACT</name>
<reference evidence="2" key="1">
    <citation type="submission" date="2018-02" db="EMBL/GenBank/DDBJ databases">
        <authorList>
            <person name="Hausmann B."/>
        </authorList>
    </citation>
    <scope>NUCLEOTIDE SEQUENCE [LARGE SCALE GENOMIC DNA]</scope>
    <source>
        <strain evidence="2">Peat soil MAG SbA5</strain>
    </source>
</reference>
<accession>A0A2N9LIB5</accession>
<evidence type="ECO:0000313" key="1">
    <source>
        <dbReference type="EMBL" id="SPE22765.1"/>
    </source>
</evidence>
<proteinExistence type="predicted"/>
<dbReference type="Proteomes" id="UP000239735">
    <property type="component" value="Unassembled WGS sequence"/>
</dbReference>
<sequence>MDLLSWALSHLSNAAILEDDNPTDYGLHFPLAANRRCRDAVLEETGDCPIIARRWFLRTHGADLDYRLSSRHLRVLPRD</sequence>
<dbReference type="EMBL" id="OKRB01000093">
    <property type="protein sequence ID" value="SPE22765.1"/>
    <property type="molecule type" value="Genomic_DNA"/>
</dbReference>
<dbReference type="AlphaFoldDB" id="A0A2N9LIB5"/>
<protein>
    <submittedName>
        <fullName evidence="1">Uncharacterized protein</fullName>
    </submittedName>
</protein>
<organism evidence="1 2">
    <name type="scientific">Candidatus Sulfuritelmatomonas gaucii</name>
    <dbReference type="NCBI Taxonomy" id="2043161"/>
    <lineage>
        <taxon>Bacteria</taxon>
        <taxon>Pseudomonadati</taxon>
        <taxon>Acidobacteriota</taxon>
        <taxon>Terriglobia</taxon>
        <taxon>Terriglobales</taxon>
        <taxon>Acidobacteriaceae</taxon>
        <taxon>Candidatus Sulfuritelmatomonas</taxon>
    </lineage>
</organism>